<dbReference type="Pfam" id="PF00528">
    <property type="entry name" value="BPD_transp_1"/>
    <property type="match status" value="1"/>
</dbReference>
<dbReference type="InterPro" id="IPR035906">
    <property type="entry name" value="MetI-like_sf"/>
</dbReference>
<keyword evidence="4 7" id="KW-0812">Transmembrane</keyword>
<feature type="domain" description="ABC transmembrane type-1" evidence="9">
    <location>
        <begin position="102"/>
        <end position="315"/>
    </location>
</feature>
<keyword evidence="2 7" id="KW-0813">Transport</keyword>
<dbReference type="GO" id="GO:0005886">
    <property type="term" value="C:plasma membrane"/>
    <property type="evidence" value="ECO:0007669"/>
    <property type="project" value="UniProtKB-SubCell"/>
</dbReference>
<keyword evidence="5 7" id="KW-1133">Transmembrane helix</keyword>
<gene>
    <name evidence="10" type="ORF">GCM10018781_51000</name>
</gene>
<name>A0A919KY12_9ACTN</name>
<dbReference type="RefSeq" id="WP_190213233.1">
    <property type="nucleotide sequence ID" value="NZ_BNBO01000033.1"/>
</dbReference>
<dbReference type="Gene3D" id="1.10.3720.10">
    <property type="entry name" value="MetI-like"/>
    <property type="match status" value="1"/>
</dbReference>
<dbReference type="Proteomes" id="UP000617734">
    <property type="component" value="Unassembled WGS sequence"/>
</dbReference>
<evidence type="ECO:0000256" key="5">
    <source>
        <dbReference type="ARBA" id="ARBA00022989"/>
    </source>
</evidence>
<evidence type="ECO:0000259" key="9">
    <source>
        <dbReference type="PROSITE" id="PS50928"/>
    </source>
</evidence>
<evidence type="ECO:0000313" key="11">
    <source>
        <dbReference type="Proteomes" id="UP000617734"/>
    </source>
</evidence>
<dbReference type="GO" id="GO:0055085">
    <property type="term" value="P:transmembrane transport"/>
    <property type="evidence" value="ECO:0007669"/>
    <property type="project" value="InterPro"/>
</dbReference>
<evidence type="ECO:0000313" key="10">
    <source>
        <dbReference type="EMBL" id="GHH77470.1"/>
    </source>
</evidence>
<feature type="transmembrane region" description="Helical" evidence="7">
    <location>
        <begin position="106"/>
        <end position="127"/>
    </location>
</feature>
<sequence>MTTLDHADAARTGARPGPPGAGAAAPQGRRRSGRRLSVRSRWELALLLTPALVLFVLFVLVSIAAAVYYSFFDWNGFGPPTRLVGFANYTKALADPMFQGAVRHNLQFAALSVVVQLPLTLGLALLLNGRFRGRAVLRLIAFTPYVLSEAITAVAWLVMLQPGGAVDEGLRSVGLDGLVHEWLADQHLVLYTLFVVATWKYIGFGVILFLAGLQGVPAELREAAALDGATQWQTTRKIVLPLLGPTIRIWIFLSVIGSLQLFELVWIMTLGGPAGSSATMATYVIDRGFRRYQFGYGSAVAVLLFAVCFVFALLYQRFALRRDTAGALSGRVD</sequence>
<keyword evidence="11" id="KW-1185">Reference proteome</keyword>
<feature type="transmembrane region" description="Helical" evidence="7">
    <location>
        <begin position="249"/>
        <end position="274"/>
    </location>
</feature>
<comment type="similarity">
    <text evidence="7">Belongs to the binding-protein-dependent transport system permease family.</text>
</comment>
<dbReference type="PANTHER" id="PTHR30193:SF37">
    <property type="entry name" value="INNER MEMBRANE ABC TRANSPORTER PERMEASE PROTEIN YCJO"/>
    <property type="match status" value="1"/>
</dbReference>
<feature type="transmembrane region" description="Helical" evidence="7">
    <location>
        <begin position="44"/>
        <end position="71"/>
    </location>
</feature>
<dbReference type="InterPro" id="IPR000515">
    <property type="entry name" value="MetI-like"/>
</dbReference>
<dbReference type="SUPFAM" id="SSF161098">
    <property type="entry name" value="MetI-like"/>
    <property type="match status" value="1"/>
</dbReference>
<feature type="region of interest" description="Disordered" evidence="8">
    <location>
        <begin position="1"/>
        <end position="32"/>
    </location>
</feature>
<accession>A0A919KY12</accession>
<evidence type="ECO:0000256" key="2">
    <source>
        <dbReference type="ARBA" id="ARBA00022448"/>
    </source>
</evidence>
<feature type="transmembrane region" description="Helical" evidence="7">
    <location>
        <begin position="188"/>
        <end position="211"/>
    </location>
</feature>
<comment type="subcellular location">
    <subcellularLocation>
        <location evidence="1 7">Cell membrane</location>
        <topology evidence="1 7">Multi-pass membrane protein</topology>
    </subcellularLocation>
</comment>
<keyword evidence="3" id="KW-1003">Cell membrane</keyword>
<organism evidence="10 11">
    <name type="scientific">Kitasatospora indigofera</name>
    <dbReference type="NCBI Taxonomy" id="67307"/>
    <lineage>
        <taxon>Bacteria</taxon>
        <taxon>Bacillati</taxon>
        <taxon>Actinomycetota</taxon>
        <taxon>Actinomycetes</taxon>
        <taxon>Kitasatosporales</taxon>
        <taxon>Streptomycetaceae</taxon>
        <taxon>Kitasatospora</taxon>
    </lineage>
</organism>
<keyword evidence="6 7" id="KW-0472">Membrane</keyword>
<evidence type="ECO:0000256" key="4">
    <source>
        <dbReference type="ARBA" id="ARBA00022692"/>
    </source>
</evidence>
<evidence type="ECO:0000256" key="8">
    <source>
        <dbReference type="SAM" id="MobiDB-lite"/>
    </source>
</evidence>
<feature type="transmembrane region" description="Helical" evidence="7">
    <location>
        <begin position="294"/>
        <end position="315"/>
    </location>
</feature>
<evidence type="ECO:0000256" key="7">
    <source>
        <dbReference type="RuleBase" id="RU363032"/>
    </source>
</evidence>
<evidence type="ECO:0000256" key="1">
    <source>
        <dbReference type="ARBA" id="ARBA00004651"/>
    </source>
</evidence>
<proteinExistence type="inferred from homology"/>
<comment type="caution">
    <text evidence="10">The sequence shown here is derived from an EMBL/GenBank/DDBJ whole genome shotgun (WGS) entry which is preliminary data.</text>
</comment>
<feature type="compositionally biased region" description="Low complexity" evidence="8">
    <location>
        <begin position="10"/>
        <end position="27"/>
    </location>
</feature>
<dbReference type="CDD" id="cd06261">
    <property type="entry name" value="TM_PBP2"/>
    <property type="match status" value="1"/>
</dbReference>
<dbReference type="PANTHER" id="PTHR30193">
    <property type="entry name" value="ABC TRANSPORTER PERMEASE PROTEIN"/>
    <property type="match status" value="1"/>
</dbReference>
<reference evidence="10" key="1">
    <citation type="journal article" date="2014" name="Int. J. Syst. Evol. Microbiol.">
        <title>Complete genome sequence of Corynebacterium casei LMG S-19264T (=DSM 44701T), isolated from a smear-ripened cheese.</title>
        <authorList>
            <consortium name="US DOE Joint Genome Institute (JGI-PGF)"/>
            <person name="Walter F."/>
            <person name="Albersmeier A."/>
            <person name="Kalinowski J."/>
            <person name="Ruckert C."/>
        </authorList>
    </citation>
    <scope>NUCLEOTIDE SEQUENCE</scope>
    <source>
        <strain evidence="10">JCM 4646</strain>
    </source>
</reference>
<dbReference type="EMBL" id="BNBO01000033">
    <property type="protein sequence ID" value="GHH77470.1"/>
    <property type="molecule type" value="Genomic_DNA"/>
</dbReference>
<dbReference type="GeneID" id="95355468"/>
<evidence type="ECO:0000256" key="6">
    <source>
        <dbReference type="ARBA" id="ARBA00023136"/>
    </source>
</evidence>
<protein>
    <submittedName>
        <fullName evidence="10">Sugar ABC transporter permease</fullName>
    </submittedName>
</protein>
<evidence type="ECO:0000256" key="3">
    <source>
        <dbReference type="ARBA" id="ARBA00022475"/>
    </source>
</evidence>
<reference evidence="10" key="2">
    <citation type="submission" date="2020-09" db="EMBL/GenBank/DDBJ databases">
        <authorList>
            <person name="Sun Q."/>
            <person name="Ohkuma M."/>
        </authorList>
    </citation>
    <scope>NUCLEOTIDE SEQUENCE</scope>
    <source>
        <strain evidence="10">JCM 4646</strain>
    </source>
</reference>
<dbReference type="AlphaFoldDB" id="A0A919KY12"/>
<dbReference type="InterPro" id="IPR051393">
    <property type="entry name" value="ABC_transporter_permease"/>
</dbReference>
<feature type="transmembrane region" description="Helical" evidence="7">
    <location>
        <begin position="139"/>
        <end position="159"/>
    </location>
</feature>
<dbReference type="PROSITE" id="PS50928">
    <property type="entry name" value="ABC_TM1"/>
    <property type="match status" value="1"/>
</dbReference>